<evidence type="ECO:0000313" key="3">
    <source>
        <dbReference type="Proteomes" id="UP000012283"/>
    </source>
</evidence>
<dbReference type="STRING" id="1308866.J416_00404"/>
<proteinExistence type="predicted"/>
<dbReference type="eggNOG" id="ENOG50331P8">
    <property type="taxonomic scope" value="Bacteria"/>
</dbReference>
<dbReference type="InterPro" id="IPR058355">
    <property type="entry name" value="DUF8042"/>
</dbReference>
<name>N4WQJ8_9BACI</name>
<organism evidence="2 3">
    <name type="scientific">Gracilibacillus halophilus YIM-C55.5</name>
    <dbReference type="NCBI Taxonomy" id="1308866"/>
    <lineage>
        <taxon>Bacteria</taxon>
        <taxon>Bacillati</taxon>
        <taxon>Bacillota</taxon>
        <taxon>Bacilli</taxon>
        <taxon>Bacillales</taxon>
        <taxon>Bacillaceae</taxon>
        <taxon>Gracilibacillus</taxon>
    </lineage>
</organism>
<sequence>MEKQIHLMQHILELSETMDEGMTHIHSQLKAGKQDETVYLFEDFVQAFASIENAIETVDDEFKNDEVDEKTKDVKKNIEAVVQLYEMKDYDKIVENMESGLFPNLNEWRSQLETAFQPHTMN</sequence>
<gene>
    <name evidence="2" type="ORF">J416_00404</name>
</gene>
<evidence type="ECO:0000259" key="1">
    <source>
        <dbReference type="Pfam" id="PF26154"/>
    </source>
</evidence>
<dbReference type="OrthoDB" id="2874105at2"/>
<keyword evidence="3" id="KW-1185">Reference proteome</keyword>
<dbReference type="RefSeq" id="WP_003462611.1">
    <property type="nucleotide sequence ID" value="NZ_APML01000003.1"/>
</dbReference>
<reference evidence="2 3" key="1">
    <citation type="submission" date="2013-03" db="EMBL/GenBank/DDBJ databases">
        <title>Draft genome sequence of Gracibacillus halophilus YIM-C55.5, a moderately halophilic and thermophilic organism from the Xiaochaidamu salt lake.</title>
        <authorList>
            <person name="Sugumar T."/>
            <person name="Polireddy D.R."/>
            <person name="Antony A."/>
            <person name="Madhava Y.R."/>
            <person name="Sivakumar N."/>
        </authorList>
    </citation>
    <scope>NUCLEOTIDE SEQUENCE [LARGE SCALE GENOMIC DNA]</scope>
    <source>
        <strain evidence="2 3">YIM-C55.5</strain>
    </source>
</reference>
<dbReference type="Proteomes" id="UP000012283">
    <property type="component" value="Unassembled WGS sequence"/>
</dbReference>
<feature type="domain" description="DUF8042" evidence="1">
    <location>
        <begin position="1"/>
        <end position="118"/>
    </location>
</feature>
<protein>
    <recommendedName>
        <fullName evidence="1">DUF8042 domain-containing protein</fullName>
    </recommendedName>
</protein>
<dbReference type="PATRIC" id="fig|1308866.3.peg.84"/>
<comment type="caution">
    <text evidence="2">The sequence shown here is derived from an EMBL/GenBank/DDBJ whole genome shotgun (WGS) entry which is preliminary data.</text>
</comment>
<evidence type="ECO:0000313" key="2">
    <source>
        <dbReference type="EMBL" id="ENH98402.1"/>
    </source>
</evidence>
<dbReference type="Pfam" id="PF26154">
    <property type="entry name" value="DUF8042"/>
    <property type="match status" value="1"/>
</dbReference>
<accession>N4WQJ8</accession>
<dbReference type="EMBL" id="APML01000003">
    <property type="protein sequence ID" value="ENH98402.1"/>
    <property type="molecule type" value="Genomic_DNA"/>
</dbReference>
<dbReference type="AlphaFoldDB" id="N4WQJ8"/>